<proteinExistence type="predicted"/>
<evidence type="ECO:0000313" key="1">
    <source>
        <dbReference type="EMBL" id="OGG93154.1"/>
    </source>
</evidence>
<evidence type="ECO:0000313" key="2">
    <source>
        <dbReference type="Proteomes" id="UP000176867"/>
    </source>
</evidence>
<dbReference type="AlphaFoldDB" id="A0A1F6G4V9"/>
<name>A0A1F6G4V9_9BACT</name>
<gene>
    <name evidence="1" type="ORF">A2609_02640</name>
</gene>
<reference evidence="1 2" key="1">
    <citation type="journal article" date="2016" name="Nat. Commun.">
        <title>Thousands of microbial genomes shed light on interconnected biogeochemical processes in an aquifer system.</title>
        <authorList>
            <person name="Anantharaman K."/>
            <person name="Brown C.T."/>
            <person name="Hug L.A."/>
            <person name="Sharon I."/>
            <person name="Castelle C.J."/>
            <person name="Probst A.J."/>
            <person name="Thomas B.C."/>
            <person name="Singh A."/>
            <person name="Wilkins M.J."/>
            <person name="Karaoz U."/>
            <person name="Brodie E.L."/>
            <person name="Williams K.H."/>
            <person name="Hubbard S.S."/>
            <person name="Banfield J.F."/>
        </authorList>
    </citation>
    <scope>NUCLEOTIDE SEQUENCE [LARGE SCALE GENOMIC DNA]</scope>
</reference>
<sequence length="386" mass="43512">MKRKKWRKYIIIGLGVIGVGVCFMVFAQSAAQVVPVAIVEKKNIVYPRQYSDTHITKNAKMTDKQLNNLAKIKKESFLASAASSLSTNSPASEVSQPEKGTWLWTPTLGLTSIYRDSIIAGAKRNGIRNFYLSLDSYLDIYVLPDGPEKTTKKKAFDNALESFIVVAHKNNMTVDAEAGWRNWAEPGNEYKSIAIVDYVLEFNATHTEKLRGFQYDVEPYLLDSYPKNKSIVLGDFLNLIRRTITQLENSDIAFSVVIPDFYDSASGETPRFLYAWNYDYTLTHLLNILERRPGSTILVMAYRNFSQGPDGAIAISQNEIQTANNYHTKIIVAQETGEILPSYITFYNTSLSALNTQIKNIQETFASNKSYNGIAIHYINALMKLE</sequence>
<protein>
    <submittedName>
        <fullName evidence="1">Uncharacterized protein</fullName>
    </submittedName>
</protein>
<accession>A0A1F6G4V9</accession>
<dbReference type="EMBL" id="MFMU01000013">
    <property type="protein sequence ID" value="OGG93154.1"/>
    <property type="molecule type" value="Genomic_DNA"/>
</dbReference>
<dbReference type="Proteomes" id="UP000176867">
    <property type="component" value="Unassembled WGS sequence"/>
</dbReference>
<dbReference type="STRING" id="1798533.A2609_02640"/>
<comment type="caution">
    <text evidence="1">The sequence shown here is derived from an EMBL/GenBank/DDBJ whole genome shotgun (WGS) entry which is preliminary data.</text>
</comment>
<organism evidence="1 2">
    <name type="scientific">Candidatus Kaiserbacteria bacterium RIFOXYD1_FULL_47_14</name>
    <dbReference type="NCBI Taxonomy" id="1798533"/>
    <lineage>
        <taxon>Bacteria</taxon>
        <taxon>Candidatus Kaiseribacteriota</taxon>
    </lineage>
</organism>